<proteinExistence type="inferred from homology"/>
<feature type="domain" description="Solute-binding protein family 5" evidence="8">
    <location>
        <begin position="99"/>
        <end position="485"/>
    </location>
</feature>
<comment type="similarity">
    <text evidence="2">Belongs to the bacterial solute-binding protein 5 family.</text>
</comment>
<dbReference type="GO" id="GO:0015833">
    <property type="term" value="P:peptide transport"/>
    <property type="evidence" value="ECO:0007669"/>
    <property type="project" value="TreeGrafter"/>
</dbReference>
<feature type="coiled-coil region" evidence="5">
    <location>
        <begin position="498"/>
        <end position="525"/>
    </location>
</feature>
<sequence>MIRKLSALFLVLAVICGVLAGCTTTGNKKDSGGVKTETGAIEGEKDASSTESRLADEQILTFVGHNDMITLDVSLMNDEMSALVMYAVNEALIRYSKGKIIPGIAERYEVSDDGTVYTFHLRDAKWSDGEPVTAYDFEYAYLRLLSPDTGSSQIESFSSVLNAMAYANGEITDPSEVGIKAADEKTVVITLAKPDPFFLEEMAQGINFYPIRKDYVEKYGKNYGSSPETFIGCGPFVLTEWSQGSKIVMEKNPLYWDADNIVLEKVVEYIVGDENTRVGMYDLGEVDGIYSISAVQTVKYSGEYGTRAGGTLQHLVFMSKEGAVLSNKNLRLALSYAIDRESIVKAISPPGTVVADSMIDPEISLNGESIIEKYPASSHVPPNGDPEKAKEYLNAALSEMGLSSPSELPEINYVCLDSPTHRAYAEALQAQWKDVLGVNVNINIMPVPQAIGSLLAGEFDIFLNGMSTGVSPDTLLDNYTKDNPNNYAKWSNDKYTELMNASTNADSLEERFTKLQQAHQLILDECPVAPLWLPGTAYLFRDYVDGLYYGRETGSIEFIYARILAH</sequence>
<feature type="region of interest" description="Disordered" evidence="6">
    <location>
        <begin position="28"/>
        <end position="52"/>
    </location>
</feature>
<dbReference type="CDD" id="cd08504">
    <property type="entry name" value="PBP2_OppA"/>
    <property type="match status" value="1"/>
</dbReference>
<gene>
    <name evidence="9" type="ORF">CSTERTH_00250</name>
</gene>
<evidence type="ECO:0000256" key="5">
    <source>
        <dbReference type="SAM" id="Coils"/>
    </source>
</evidence>
<dbReference type="FunFam" id="3.90.76.10:FF:000001">
    <property type="entry name" value="Oligopeptide ABC transporter substrate-binding protein"/>
    <property type="match status" value="1"/>
</dbReference>
<evidence type="ECO:0000256" key="7">
    <source>
        <dbReference type="SAM" id="SignalP"/>
    </source>
</evidence>
<dbReference type="Gene3D" id="3.10.105.10">
    <property type="entry name" value="Dipeptide-binding Protein, Domain 3"/>
    <property type="match status" value="1"/>
</dbReference>
<organism evidence="9 10">
    <name type="scientific">Thermoclostridium stercorarium subsp. thermolacticum DSM 2910</name>
    <dbReference type="NCBI Taxonomy" id="1121336"/>
    <lineage>
        <taxon>Bacteria</taxon>
        <taxon>Bacillati</taxon>
        <taxon>Bacillota</taxon>
        <taxon>Clostridia</taxon>
        <taxon>Eubacteriales</taxon>
        <taxon>Oscillospiraceae</taxon>
        <taxon>Thermoclostridium</taxon>
    </lineage>
</organism>
<reference evidence="9 10" key="1">
    <citation type="submission" date="2016-02" db="EMBL/GenBank/DDBJ databases">
        <title>Comparison of Clostridium stercorarium subspecies using comparative genomics and transcriptomics.</title>
        <authorList>
            <person name="Schellenberg J."/>
            <person name="Thallinger G."/>
            <person name="Levin D.B."/>
            <person name="Zhang X."/>
            <person name="Alvare G."/>
            <person name="Fristensky B."/>
            <person name="Sparling R."/>
        </authorList>
    </citation>
    <scope>NUCLEOTIDE SEQUENCE [LARGE SCALE GENOMIC DNA]</scope>
    <source>
        <strain evidence="9 10">DSM 2910</strain>
    </source>
</reference>
<evidence type="ECO:0000256" key="6">
    <source>
        <dbReference type="SAM" id="MobiDB-lite"/>
    </source>
</evidence>
<evidence type="ECO:0000256" key="4">
    <source>
        <dbReference type="ARBA" id="ARBA00022729"/>
    </source>
</evidence>
<dbReference type="PANTHER" id="PTHR30290:SF10">
    <property type="entry name" value="PERIPLASMIC OLIGOPEPTIDE-BINDING PROTEIN-RELATED"/>
    <property type="match status" value="1"/>
</dbReference>
<dbReference type="Gene3D" id="3.40.190.10">
    <property type="entry name" value="Periplasmic binding protein-like II"/>
    <property type="match status" value="1"/>
</dbReference>
<dbReference type="SUPFAM" id="SSF53850">
    <property type="entry name" value="Periplasmic binding protein-like II"/>
    <property type="match status" value="1"/>
</dbReference>
<keyword evidence="5" id="KW-0175">Coiled coil</keyword>
<dbReference type="GO" id="GO:1904680">
    <property type="term" value="F:peptide transmembrane transporter activity"/>
    <property type="evidence" value="ECO:0007669"/>
    <property type="project" value="TreeGrafter"/>
</dbReference>
<name>A0A1B1Y9Y9_THEST</name>
<dbReference type="RefSeq" id="WP_034842192.1">
    <property type="nucleotide sequence ID" value="NZ_CP014672.1"/>
</dbReference>
<dbReference type="Proteomes" id="UP000092971">
    <property type="component" value="Chromosome"/>
</dbReference>
<evidence type="ECO:0000259" key="8">
    <source>
        <dbReference type="Pfam" id="PF00496"/>
    </source>
</evidence>
<dbReference type="EMBL" id="CP014672">
    <property type="protein sequence ID" value="ANW97574.1"/>
    <property type="molecule type" value="Genomic_DNA"/>
</dbReference>
<dbReference type="InterPro" id="IPR000914">
    <property type="entry name" value="SBP_5_dom"/>
</dbReference>
<feature type="chain" id="PRO_5008532662" evidence="7">
    <location>
        <begin position="21"/>
        <end position="566"/>
    </location>
</feature>
<evidence type="ECO:0000256" key="3">
    <source>
        <dbReference type="ARBA" id="ARBA00022448"/>
    </source>
</evidence>
<comment type="subcellular location">
    <subcellularLocation>
        <location evidence="1">Cell envelope</location>
    </subcellularLocation>
</comment>
<feature type="signal peptide" evidence="7">
    <location>
        <begin position="1"/>
        <end position="20"/>
    </location>
</feature>
<evidence type="ECO:0000313" key="10">
    <source>
        <dbReference type="Proteomes" id="UP000092971"/>
    </source>
</evidence>
<evidence type="ECO:0000256" key="1">
    <source>
        <dbReference type="ARBA" id="ARBA00004196"/>
    </source>
</evidence>
<dbReference type="Gene3D" id="3.90.76.10">
    <property type="entry name" value="Dipeptide-binding Protein, Domain 1"/>
    <property type="match status" value="1"/>
</dbReference>
<protein>
    <submittedName>
        <fullName evidence="9">Peptide ABC transporter subbstrate-binding protein</fullName>
    </submittedName>
</protein>
<feature type="compositionally biased region" description="Basic and acidic residues" evidence="6">
    <location>
        <begin position="42"/>
        <end position="52"/>
    </location>
</feature>
<dbReference type="PROSITE" id="PS51257">
    <property type="entry name" value="PROKAR_LIPOPROTEIN"/>
    <property type="match status" value="1"/>
</dbReference>
<dbReference type="GO" id="GO:0043190">
    <property type="term" value="C:ATP-binding cassette (ABC) transporter complex"/>
    <property type="evidence" value="ECO:0007669"/>
    <property type="project" value="InterPro"/>
</dbReference>
<keyword evidence="4 7" id="KW-0732">Signal</keyword>
<dbReference type="InterPro" id="IPR030678">
    <property type="entry name" value="Peptide/Ni-bd"/>
</dbReference>
<dbReference type="OrthoDB" id="239741at2"/>
<evidence type="ECO:0000256" key="2">
    <source>
        <dbReference type="ARBA" id="ARBA00005695"/>
    </source>
</evidence>
<dbReference type="GO" id="GO:0042597">
    <property type="term" value="C:periplasmic space"/>
    <property type="evidence" value="ECO:0007669"/>
    <property type="project" value="UniProtKB-ARBA"/>
</dbReference>
<dbReference type="GO" id="GO:0030313">
    <property type="term" value="C:cell envelope"/>
    <property type="evidence" value="ECO:0007669"/>
    <property type="project" value="UniProtKB-SubCell"/>
</dbReference>
<dbReference type="InterPro" id="IPR039424">
    <property type="entry name" value="SBP_5"/>
</dbReference>
<dbReference type="PANTHER" id="PTHR30290">
    <property type="entry name" value="PERIPLASMIC BINDING COMPONENT OF ABC TRANSPORTER"/>
    <property type="match status" value="1"/>
</dbReference>
<accession>A0A1B1Y9Y9</accession>
<dbReference type="PIRSF" id="PIRSF002741">
    <property type="entry name" value="MppA"/>
    <property type="match status" value="1"/>
</dbReference>
<dbReference type="AlphaFoldDB" id="A0A1B1Y9Y9"/>
<keyword evidence="3" id="KW-0813">Transport</keyword>
<dbReference type="Pfam" id="PF00496">
    <property type="entry name" value="SBP_bac_5"/>
    <property type="match status" value="1"/>
</dbReference>
<evidence type="ECO:0000313" key="9">
    <source>
        <dbReference type="EMBL" id="ANW97574.1"/>
    </source>
</evidence>